<dbReference type="GO" id="GO:0015562">
    <property type="term" value="F:efflux transmembrane transporter activity"/>
    <property type="evidence" value="ECO:0007669"/>
    <property type="project" value="InterPro"/>
</dbReference>
<dbReference type="SUPFAM" id="SSF56954">
    <property type="entry name" value="Outer membrane efflux proteins (OEP)"/>
    <property type="match status" value="1"/>
</dbReference>
<proteinExistence type="inferred from homology"/>
<evidence type="ECO:0000256" key="1">
    <source>
        <dbReference type="ARBA" id="ARBA00007613"/>
    </source>
</evidence>
<dbReference type="PANTHER" id="PTHR30203:SF32">
    <property type="entry name" value="CATION EFFLUX SYSTEM PROTEIN CUSC"/>
    <property type="match status" value="1"/>
</dbReference>
<dbReference type="Proteomes" id="UP000502260">
    <property type="component" value="Chromosome"/>
</dbReference>
<dbReference type="InterPro" id="IPR010131">
    <property type="entry name" value="MdtP/NodT-like"/>
</dbReference>
<feature type="coiled-coil region" evidence="3">
    <location>
        <begin position="358"/>
        <end position="403"/>
    </location>
</feature>
<keyword evidence="2" id="KW-0449">Lipoprotein</keyword>
<keyword evidence="2" id="KW-0472">Membrane</keyword>
<sequence>MAVALLAGCSLAPEYQRPEAPVAAQWSQTAQADGTRQADALQWHTFFPDPRLQELIAAALDHNRDMRIAVARVEEARAQFGIVRADRFPGVDAVASGSSARTPGDLSASGSAVTSRRYDVGLSMLSFELDFWGRVKSLNQAALASYLASEEAQRALRLSLIADVANAYLSLLEMDERTTLARETLKTRKETRMMVDRRRDVGLAGDLDFLAADGALQTARADLASLERQRAAAVNALELLVGQQLADEPPGRTLSDQGIVPDLAAGLPAEVLLKRPDVLAAEQNLIAANANIGAARAAFLPRISLTAGLGTASGALSGLFKSGSGAWSFQPVLRLPLFDAGRAAAGTDLAEARKVIAVAQYEKTIQQAFREVADLLAARTHLAEQLQAQQAAEKAQAERLRLVEARYGAGVSSYLEVLDAQRESYAAQQGTVQTRRAWLSAAAQLYKALGGGAL</sequence>
<evidence type="ECO:0000313" key="4">
    <source>
        <dbReference type="EMBL" id="BCB26115.1"/>
    </source>
</evidence>
<keyword evidence="2" id="KW-0812">Transmembrane</keyword>
<dbReference type="KEGG" id="slac:SKTS_10010"/>
<comment type="similarity">
    <text evidence="1 2">Belongs to the outer membrane factor (OMF) (TC 1.B.17) family.</text>
</comment>
<dbReference type="Pfam" id="PF02321">
    <property type="entry name" value="OEP"/>
    <property type="match status" value="2"/>
</dbReference>
<evidence type="ECO:0000256" key="3">
    <source>
        <dbReference type="SAM" id="Coils"/>
    </source>
</evidence>
<accession>A0A6F8VBI2</accession>
<dbReference type="Gene3D" id="2.20.200.10">
    <property type="entry name" value="Outer membrane efflux proteins (OEP)"/>
    <property type="match status" value="1"/>
</dbReference>
<dbReference type="NCBIfam" id="TIGR01845">
    <property type="entry name" value="outer_NodT"/>
    <property type="match status" value="1"/>
</dbReference>
<organism evidence="4 5">
    <name type="scientific">Sulfurimicrobium lacus</name>
    <dbReference type="NCBI Taxonomy" id="2715678"/>
    <lineage>
        <taxon>Bacteria</taxon>
        <taxon>Pseudomonadati</taxon>
        <taxon>Pseudomonadota</taxon>
        <taxon>Betaproteobacteria</taxon>
        <taxon>Nitrosomonadales</taxon>
        <taxon>Sulfuricellaceae</taxon>
        <taxon>Sulfurimicrobium</taxon>
    </lineage>
</organism>
<reference evidence="5" key="1">
    <citation type="submission" date="2020-03" db="EMBL/GenBank/DDBJ databases">
        <title>Complete genome sequence of sulfur-oxidizing bacterium skT11.</title>
        <authorList>
            <person name="Kanda M."/>
            <person name="Kojima H."/>
            <person name="Fukui M."/>
        </authorList>
    </citation>
    <scope>NUCLEOTIDE SEQUENCE [LARGE SCALE GENOMIC DNA]</scope>
    <source>
        <strain evidence="5">skT11</strain>
    </source>
</reference>
<name>A0A6F8VBI2_9PROT</name>
<feature type="coiled-coil region" evidence="3">
    <location>
        <begin position="216"/>
        <end position="243"/>
    </location>
</feature>
<evidence type="ECO:0000313" key="5">
    <source>
        <dbReference type="Proteomes" id="UP000502260"/>
    </source>
</evidence>
<keyword evidence="5" id="KW-1185">Reference proteome</keyword>
<gene>
    <name evidence="4" type="ORF">SKTS_10010</name>
</gene>
<protein>
    <submittedName>
        <fullName evidence="4">AdeC/adeK/oprM family multidrug efflux complex outer membrane factor</fullName>
    </submittedName>
</protein>
<keyword evidence="3" id="KW-0175">Coiled coil</keyword>
<keyword evidence="2" id="KW-1134">Transmembrane beta strand</keyword>
<dbReference type="Gene3D" id="1.20.1600.10">
    <property type="entry name" value="Outer membrane efflux proteins (OEP)"/>
    <property type="match status" value="1"/>
</dbReference>
<evidence type="ECO:0000256" key="2">
    <source>
        <dbReference type="RuleBase" id="RU362097"/>
    </source>
</evidence>
<dbReference type="AlphaFoldDB" id="A0A6F8VBI2"/>
<dbReference type="PANTHER" id="PTHR30203">
    <property type="entry name" value="OUTER MEMBRANE CATION EFFLUX PROTEIN"/>
    <property type="match status" value="1"/>
</dbReference>
<dbReference type="InterPro" id="IPR003423">
    <property type="entry name" value="OMP_efflux"/>
</dbReference>
<dbReference type="EMBL" id="AP022853">
    <property type="protein sequence ID" value="BCB26115.1"/>
    <property type="molecule type" value="Genomic_DNA"/>
</dbReference>
<comment type="subcellular location">
    <subcellularLocation>
        <location evidence="2">Cell membrane</location>
        <topology evidence="2">Lipid-anchor</topology>
    </subcellularLocation>
</comment>
<keyword evidence="2" id="KW-0564">Palmitate</keyword>
<dbReference type="GO" id="GO:0005886">
    <property type="term" value="C:plasma membrane"/>
    <property type="evidence" value="ECO:0007669"/>
    <property type="project" value="UniProtKB-SubCell"/>
</dbReference>